<dbReference type="EMBL" id="JAVDWQ010000002">
    <property type="protein sequence ID" value="MDR7208714.1"/>
    <property type="molecule type" value="Genomic_DNA"/>
</dbReference>
<evidence type="ECO:0000313" key="1">
    <source>
        <dbReference type="EMBL" id="MDR7208714.1"/>
    </source>
</evidence>
<gene>
    <name evidence="1" type="ORF">J2W48_000644</name>
</gene>
<dbReference type="Proteomes" id="UP001269081">
    <property type="component" value="Unassembled WGS sequence"/>
</dbReference>
<evidence type="ECO:0000313" key="2">
    <source>
        <dbReference type="Proteomes" id="UP001269081"/>
    </source>
</evidence>
<proteinExistence type="predicted"/>
<keyword evidence="2" id="KW-1185">Reference proteome</keyword>
<protein>
    <submittedName>
        <fullName evidence="1">Uncharacterized protein</fullName>
    </submittedName>
</protein>
<comment type="caution">
    <text evidence="1">The sequence shown here is derived from an EMBL/GenBank/DDBJ whole genome shotgun (WGS) entry which is preliminary data.</text>
</comment>
<name>A0ABU1Y3B2_9FLAO</name>
<organism evidence="1 2">
    <name type="scientific">Flavobacterium piscis</name>
    <dbReference type="NCBI Taxonomy" id="1114874"/>
    <lineage>
        <taxon>Bacteria</taxon>
        <taxon>Pseudomonadati</taxon>
        <taxon>Bacteroidota</taxon>
        <taxon>Flavobacteriia</taxon>
        <taxon>Flavobacteriales</taxon>
        <taxon>Flavobacteriaceae</taxon>
        <taxon>Flavobacterium</taxon>
    </lineage>
</organism>
<accession>A0ABU1Y3B2</accession>
<reference evidence="1 2" key="1">
    <citation type="submission" date="2023-07" db="EMBL/GenBank/DDBJ databases">
        <title>Sorghum-associated microbial communities from plants grown in Nebraska, USA.</title>
        <authorList>
            <person name="Schachtman D."/>
        </authorList>
    </citation>
    <scope>NUCLEOTIDE SEQUENCE [LARGE SCALE GENOMIC DNA]</scope>
    <source>
        <strain evidence="1 2">4129</strain>
    </source>
</reference>
<sequence length="29" mass="3636">MQKRNYYIEIEDFLSDEVGINPDWVYVWL</sequence>